<feature type="region of interest" description="Disordered" evidence="6">
    <location>
        <begin position="184"/>
        <end position="220"/>
    </location>
</feature>
<accession>A0A0F7SJW8</accession>
<evidence type="ECO:0000256" key="2">
    <source>
        <dbReference type="ARBA" id="ARBA00022692"/>
    </source>
</evidence>
<keyword evidence="2" id="KW-0812">Transmembrane</keyword>
<dbReference type="Gene3D" id="1.10.287.110">
    <property type="entry name" value="DnaJ domain"/>
    <property type="match status" value="1"/>
</dbReference>
<feature type="compositionally biased region" description="Basic and acidic residues" evidence="6">
    <location>
        <begin position="184"/>
        <end position="196"/>
    </location>
</feature>
<dbReference type="EMBL" id="LN483167">
    <property type="protein sequence ID" value="CDZ97232.1"/>
    <property type="molecule type" value="Genomic_DNA"/>
</dbReference>
<dbReference type="InterPro" id="IPR015399">
    <property type="entry name" value="DUF1977_DnaJ-like"/>
</dbReference>
<dbReference type="Pfam" id="PF09320">
    <property type="entry name" value="DUF1977"/>
    <property type="match status" value="1"/>
</dbReference>
<keyword evidence="4" id="KW-1133">Transmembrane helix</keyword>
<sequence length="443" mass="48979">MDLDQHDRCLSIARAKLEGGDPTAAKRFVNKALGMKETSEGLSLLQKIEKEIANPTREAPTTASTTSSEPSASSSTTHARHPPKPNLSTRPSSASSSQSRKPEEQKREYTAEQMAIVKRIKSCKEGQFYEIMSLEKTCTDGEIKKSYRKLALALHPDKNGAPGADEAFKLVSKSFQILSDPDKRAMYDRDGADPDSRASMSSSRGFSNGSTGMHRGFNGGGQFAQEVNPEDLFNAFFGGGSGFGGGSPFGGQTFTFGNGGFHQTRVYPQRRARNPQGNGAETESSLLSQLAPMLILVLFSLISFLPNILNPPVQPPSFSFAPRSPDFTTERLTSKFSVPYYVNPAEFNRHPIFESIPGSQKSNPKAGIYSSELRKFEEQEVELGYVKQLNSRCNADHERKQREIERHSGFFGVGADWEKVKNTQQQKLESCEELKRFGHHFRS</sequence>
<dbReference type="FunFam" id="1.10.287.110:FF:000070">
    <property type="entry name" value="Endoplasmic reticulum protein, putative"/>
    <property type="match status" value="1"/>
</dbReference>
<dbReference type="SUPFAM" id="SSF46565">
    <property type="entry name" value="Chaperone J-domain"/>
    <property type="match status" value="1"/>
</dbReference>
<evidence type="ECO:0000313" key="8">
    <source>
        <dbReference type="EMBL" id="CDZ97232.1"/>
    </source>
</evidence>
<protein>
    <submittedName>
        <fullName evidence="8">Molecular chaperone (DnaJ superfamily)</fullName>
    </submittedName>
</protein>
<dbReference type="Pfam" id="PF00226">
    <property type="entry name" value="DnaJ"/>
    <property type="match status" value="1"/>
</dbReference>
<proteinExistence type="predicted"/>
<dbReference type="GO" id="GO:0071218">
    <property type="term" value="P:cellular response to misfolded protein"/>
    <property type="evidence" value="ECO:0007669"/>
    <property type="project" value="TreeGrafter"/>
</dbReference>
<feature type="compositionally biased region" description="Low complexity" evidence="6">
    <location>
        <begin position="55"/>
        <end position="77"/>
    </location>
</feature>
<keyword evidence="3" id="KW-0256">Endoplasmic reticulum</keyword>
<dbReference type="PROSITE" id="PS00636">
    <property type="entry name" value="DNAJ_1"/>
    <property type="match status" value="1"/>
</dbReference>
<feature type="compositionally biased region" description="Low complexity" evidence="6">
    <location>
        <begin position="88"/>
        <end position="99"/>
    </location>
</feature>
<dbReference type="GO" id="GO:0030544">
    <property type="term" value="F:Hsp70 protein binding"/>
    <property type="evidence" value="ECO:0007669"/>
    <property type="project" value="TreeGrafter"/>
</dbReference>
<dbReference type="InterPro" id="IPR036869">
    <property type="entry name" value="J_dom_sf"/>
</dbReference>
<evidence type="ECO:0000256" key="4">
    <source>
        <dbReference type="ARBA" id="ARBA00022989"/>
    </source>
</evidence>
<comment type="subcellular location">
    <subcellularLocation>
        <location evidence="1">Endoplasmic reticulum membrane</location>
        <topology evidence="1">Single-pass membrane protein</topology>
    </subcellularLocation>
</comment>
<feature type="domain" description="J" evidence="7">
    <location>
        <begin position="127"/>
        <end position="191"/>
    </location>
</feature>
<name>A0A0F7SJW8_PHARH</name>
<evidence type="ECO:0000256" key="1">
    <source>
        <dbReference type="ARBA" id="ARBA00004389"/>
    </source>
</evidence>
<feature type="compositionally biased region" description="Basic and acidic residues" evidence="6">
    <location>
        <begin position="100"/>
        <end position="110"/>
    </location>
</feature>
<feature type="region of interest" description="Disordered" evidence="6">
    <location>
        <begin position="49"/>
        <end position="110"/>
    </location>
</feature>
<organism evidence="8">
    <name type="scientific">Phaffia rhodozyma</name>
    <name type="common">Yeast</name>
    <name type="synonym">Xanthophyllomyces dendrorhous</name>
    <dbReference type="NCBI Taxonomy" id="264483"/>
    <lineage>
        <taxon>Eukaryota</taxon>
        <taxon>Fungi</taxon>
        <taxon>Dikarya</taxon>
        <taxon>Basidiomycota</taxon>
        <taxon>Agaricomycotina</taxon>
        <taxon>Tremellomycetes</taxon>
        <taxon>Cystofilobasidiales</taxon>
        <taxon>Mrakiaceae</taxon>
        <taxon>Phaffia</taxon>
    </lineage>
</organism>
<evidence type="ECO:0000256" key="3">
    <source>
        <dbReference type="ARBA" id="ARBA00022824"/>
    </source>
</evidence>
<dbReference type="GO" id="GO:0005789">
    <property type="term" value="C:endoplasmic reticulum membrane"/>
    <property type="evidence" value="ECO:0007669"/>
    <property type="project" value="UniProtKB-SubCell"/>
</dbReference>
<dbReference type="SMART" id="SM00271">
    <property type="entry name" value="DnaJ"/>
    <property type="match status" value="1"/>
</dbReference>
<dbReference type="AlphaFoldDB" id="A0A0F7SJW8"/>
<dbReference type="InterPro" id="IPR018253">
    <property type="entry name" value="DnaJ_domain_CS"/>
</dbReference>
<keyword evidence="5" id="KW-0472">Membrane</keyword>
<dbReference type="PROSITE" id="PS50076">
    <property type="entry name" value="DNAJ_2"/>
    <property type="match status" value="1"/>
</dbReference>
<dbReference type="PANTHER" id="PTHR43908">
    <property type="entry name" value="AT29763P-RELATED"/>
    <property type="match status" value="1"/>
</dbReference>
<dbReference type="PRINTS" id="PR00625">
    <property type="entry name" value="JDOMAIN"/>
</dbReference>
<evidence type="ECO:0000256" key="6">
    <source>
        <dbReference type="SAM" id="MobiDB-lite"/>
    </source>
</evidence>
<evidence type="ECO:0000256" key="5">
    <source>
        <dbReference type="ARBA" id="ARBA00023136"/>
    </source>
</evidence>
<dbReference type="PANTHER" id="PTHR43908:SF3">
    <property type="entry name" value="AT29763P-RELATED"/>
    <property type="match status" value="1"/>
</dbReference>
<dbReference type="InterPro" id="IPR051100">
    <property type="entry name" value="DnaJ_subfamily_B/C"/>
</dbReference>
<evidence type="ECO:0000259" key="7">
    <source>
        <dbReference type="PROSITE" id="PS50076"/>
    </source>
</evidence>
<feature type="compositionally biased region" description="Low complexity" evidence="6">
    <location>
        <begin position="197"/>
        <end position="210"/>
    </location>
</feature>
<dbReference type="InterPro" id="IPR001623">
    <property type="entry name" value="DnaJ_domain"/>
</dbReference>
<dbReference type="CDD" id="cd06257">
    <property type="entry name" value="DnaJ"/>
    <property type="match status" value="1"/>
</dbReference>
<reference evidence="8" key="1">
    <citation type="submission" date="2014-08" db="EMBL/GenBank/DDBJ databases">
        <authorList>
            <person name="Sharma Rahul"/>
            <person name="Thines Marco"/>
        </authorList>
    </citation>
    <scope>NUCLEOTIDE SEQUENCE</scope>
</reference>